<feature type="transmembrane region" description="Helical" evidence="1">
    <location>
        <begin position="144"/>
        <end position="165"/>
    </location>
</feature>
<dbReference type="OrthoDB" id="288800at2"/>
<feature type="transmembrane region" description="Helical" evidence="1">
    <location>
        <begin position="114"/>
        <end position="132"/>
    </location>
</feature>
<evidence type="ECO:0000256" key="1">
    <source>
        <dbReference type="SAM" id="Phobius"/>
    </source>
</evidence>
<proteinExistence type="predicted"/>
<keyword evidence="1" id="KW-0472">Membrane</keyword>
<dbReference type="Proteomes" id="UP000322981">
    <property type="component" value="Unassembled WGS sequence"/>
</dbReference>
<feature type="transmembrane region" description="Helical" evidence="1">
    <location>
        <begin position="49"/>
        <end position="66"/>
    </location>
</feature>
<feature type="transmembrane region" description="Helical" evidence="1">
    <location>
        <begin position="86"/>
        <end position="107"/>
    </location>
</feature>
<keyword evidence="3" id="KW-1185">Reference proteome</keyword>
<gene>
    <name evidence="2" type="ORF">F2Q65_10180</name>
</gene>
<evidence type="ECO:0000313" key="3">
    <source>
        <dbReference type="Proteomes" id="UP000322981"/>
    </source>
</evidence>
<reference evidence="2 3" key="1">
    <citation type="submission" date="2019-09" db="EMBL/GenBank/DDBJ databases">
        <title>Whole-genome sequence of the purple sulfur bacterium Thiohalocapsa marina DSM 19078.</title>
        <authorList>
            <person name="Kyndt J.A."/>
            <person name="Meyer T.E."/>
        </authorList>
    </citation>
    <scope>NUCLEOTIDE SEQUENCE [LARGE SCALE GENOMIC DNA]</scope>
    <source>
        <strain evidence="2 3">DSM 19078</strain>
    </source>
</reference>
<sequence length="192" mass="20466">MTVTILINFLLFQASWLACVLSGAHGWPLLGIAVVAIVVGYHLVRAHRPWAEAALLALAGAIGAFWDGQLVGHGWLIYPSGVFAQWLAPSWIIAMWVAFATTLNVSLRWLRGRAGWALLFGAIGAPLAYYAGARLGGVQFADPLIALLAVAAGWMLITPVLVALAGRLDGFRPAATPANAEPRPSIEVREHV</sequence>
<dbReference type="InterPro" id="IPR021306">
    <property type="entry name" value="DUF2878"/>
</dbReference>
<comment type="caution">
    <text evidence="2">The sequence shown here is derived from an EMBL/GenBank/DDBJ whole genome shotgun (WGS) entry which is preliminary data.</text>
</comment>
<name>A0A5M8FK76_9GAMM</name>
<feature type="transmembrane region" description="Helical" evidence="1">
    <location>
        <begin position="27"/>
        <end position="44"/>
    </location>
</feature>
<dbReference type="EMBL" id="VWXX01000013">
    <property type="protein sequence ID" value="KAA6185087.1"/>
    <property type="molecule type" value="Genomic_DNA"/>
</dbReference>
<keyword evidence="1" id="KW-1133">Transmembrane helix</keyword>
<organism evidence="2 3">
    <name type="scientific">Thiohalocapsa marina</name>
    <dbReference type="NCBI Taxonomy" id="424902"/>
    <lineage>
        <taxon>Bacteria</taxon>
        <taxon>Pseudomonadati</taxon>
        <taxon>Pseudomonadota</taxon>
        <taxon>Gammaproteobacteria</taxon>
        <taxon>Chromatiales</taxon>
        <taxon>Chromatiaceae</taxon>
        <taxon>Thiohalocapsa</taxon>
    </lineage>
</organism>
<evidence type="ECO:0000313" key="2">
    <source>
        <dbReference type="EMBL" id="KAA6185087.1"/>
    </source>
</evidence>
<keyword evidence="1" id="KW-0812">Transmembrane</keyword>
<dbReference type="AlphaFoldDB" id="A0A5M8FK76"/>
<accession>A0A5M8FK76</accession>
<protein>
    <submittedName>
        <fullName evidence="2">DUF2878 domain-containing protein</fullName>
    </submittedName>
</protein>
<dbReference type="Pfam" id="PF11086">
    <property type="entry name" value="DUF2878"/>
    <property type="match status" value="1"/>
</dbReference>